<comment type="caution">
    <text evidence="1">The sequence shown here is derived from an EMBL/GenBank/DDBJ whole genome shotgun (WGS) entry which is preliminary data.</text>
</comment>
<keyword evidence="1" id="KW-0378">Hydrolase</keyword>
<evidence type="ECO:0000313" key="1">
    <source>
        <dbReference type="EMBL" id="TMI97969.1"/>
    </source>
</evidence>
<gene>
    <name evidence="1" type="ORF">E6H01_12885</name>
</gene>
<dbReference type="EC" id="3.1.3.45" evidence="1"/>
<feature type="non-terminal residue" evidence="1">
    <location>
        <position position="1"/>
    </location>
</feature>
<dbReference type="InterPro" id="IPR023214">
    <property type="entry name" value="HAD_sf"/>
</dbReference>
<accession>A0A537KQD6</accession>
<dbReference type="GO" id="GO:0019143">
    <property type="term" value="F:3-deoxy-manno-octulosonate-8-phosphatase activity"/>
    <property type="evidence" value="ECO:0007669"/>
    <property type="project" value="UniProtKB-EC"/>
</dbReference>
<dbReference type="EMBL" id="VBAL01000192">
    <property type="protein sequence ID" value="TMI97969.1"/>
    <property type="molecule type" value="Genomic_DNA"/>
</dbReference>
<dbReference type="Proteomes" id="UP000319353">
    <property type="component" value="Unassembled WGS sequence"/>
</dbReference>
<proteinExistence type="predicted"/>
<dbReference type="Gene3D" id="3.40.50.1000">
    <property type="entry name" value="HAD superfamily/HAD-like"/>
    <property type="match status" value="1"/>
</dbReference>
<name>A0A537KQD6_9BACT</name>
<dbReference type="AlphaFoldDB" id="A0A537KQD6"/>
<sequence length="39" mass="3966">ADAHPAVRDLAQIRLEHNGGTGAVREVCDLVLAKIGGAA</sequence>
<evidence type="ECO:0000313" key="2">
    <source>
        <dbReference type="Proteomes" id="UP000319353"/>
    </source>
</evidence>
<organism evidence="1 2">
    <name type="scientific">Candidatus Segetimicrobium genomatis</name>
    <dbReference type="NCBI Taxonomy" id="2569760"/>
    <lineage>
        <taxon>Bacteria</taxon>
        <taxon>Bacillati</taxon>
        <taxon>Candidatus Sysuimicrobiota</taxon>
        <taxon>Candidatus Sysuimicrobiia</taxon>
        <taxon>Candidatus Sysuimicrobiales</taxon>
        <taxon>Candidatus Segetimicrobiaceae</taxon>
        <taxon>Candidatus Segetimicrobium</taxon>
    </lineage>
</organism>
<protein>
    <submittedName>
        <fullName evidence="1">3-deoxy-D-manno-octulosonate 8-phosphate phosphatase</fullName>
        <ecNumber evidence="1">3.1.3.45</ecNumber>
    </submittedName>
</protein>
<reference evidence="1 2" key="1">
    <citation type="journal article" date="2019" name="Nat. Microbiol.">
        <title>Mediterranean grassland soil C-N compound turnover is dependent on rainfall and depth, and is mediated by genomically divergent microorganisms.</title>
        <authorList>
            <person name="Diamond S."/>
            <person name="Andeer P.F."/>
            <person name="Li Z."/>
            <person name="Crits-Christoph A."/>
            <person name="Burstein D."/>
            <person name="Anantharaman K."/>
            <person name="Lane K.R."/>
            <person name="Thomas B.C."/>
            <person name="Pan C."/>
            <person name="Northen T.R."/>
            <person name="Banfield J.F."/>
        </authorList>
    </citation>
    <scope>NUCLEOTIDE SEQUENCE [LARGE SCALE GENOMIC DNA]</scope>
    <source>
        <strain evidence="1">NP_4</strain>
    </source>
</reference>